<name>A0A9P4XBL7_9HYPO</name>
<organism evidence="1 2">
    <name type="scientific">Trichoderma lentiforme</name>
    <dbReference type="NCBI Taxonomy" id="1567552"/>
    <lineage>
        <taxon>Eukaryota</taxon>
        <taxon>Fungi</taxon>
        <taxon>Dikarya</taxon>
        <taxon>Ascomycota</taxon>
        <taxon>Pezizomycotina</taxon>
        <taxon>Sordariomycetes</taxon>
        <taxon>Hypocreomycetidae</taxon>
        <taxon>Hypocreales</taxon>
        <taxon>Hypocreaceae</taxon>
        <taxon>Trichoderma</taxon>
    </lineage>
</organism>
<dbReference type="AlphaFoldDB" id="A0A9P4XBL7"/>
<proteinExistence type="predicted"/>
<dbReference type="Proteomes" id="UP000801864">
    <property type="component" value="Unassembled WGS sequence"/>
</dbReference>
<evidence type="ECO:0000313" key="1">
    <source>
        <dbReference type="EMBL" id="KAF3067565.1"/>
    </source>
</evidence>
<protein>
    <submittedName>
        <fullName evidence="1">Uncharacterized protein</fullName>
    </submittedName>
</protein>
<accession>A0A9P4XBL7</accession>
<dbReference type="EMBL" id="QLNT01000015">
    <property type="protein sequence ID" value="KAF3067565.1"/>
    <property type="molecule type" value="Genomic_DNA"/>
</dbReference>
<reference evidence="1 2" key="1">
    <citation type="submission" date="2018-06" db="EMBL/GenBank/DDBJ databases">
        <title>Genome analysis of cellulolytic fungus Trichoderma lentiforme CFAM-422.</title>
        <authorList>
            <person name="Steindorff A.S."/>
            <person name="Formighieri E.F."/>
            <person name="Midorikawa G.E.O."/>
            <person name="Tamietti M.S."/>
            <person name="Ramos E.Z."/>
            <person name="Silva A.S."/>
            <person name="Bon E.P.S."/>
            <person name="Mendes T.D."/>
            <person name="Damaso M.C.T."/>
            <person name="Favaro L.C.L."/>
        </authorList>
    </citation>
    <scope>NUCLEOTIDE SEQUENCE [LARGE SCALE GENOMIC DNA]</scope>
    <source>
        <strain evidence="1 2">CFAM-422</strain>
    </source>
</reference>
<sequence length="74" mass="8079">MPVIRFRSPESGFVVFHLQSSPTQAAAHGPPHLITGLSNIYLHQNHLFTEHHGLLKQGERTDAAAAAGIISRRS</sequence>
<gene>
    <name evidence="1" type="ORF">CFAM422_008595</name>
</gene>
<evidence type="ECO:0000313" key="2">
    <source>
        <dbReference type="Proteomes" id="UP000801864"/>
    </source>
</evidence>
<comment type="caution">
    <text evidence="1">The sequence shown here is derived from an EMBL/GenBank/DDBJ whole genome shotgun (WGS) entry which is preliminary data.</text>
</comment>
<keyword evidence="2" id="KW-1185">Reference proteome</keyword>